<evidence type="ECO:0000256" key="4">
    <source>
        <dbReference type="ARBA" id="ARBA00022741"/>
    </source>
</evidence>
<keyword evidence="6" id="KW-0378">Hydrolase</keyword>
<dbReference type="InterPro" id="IPR057495">
    <property type="entry name" value="AAA_lid_BCS1"/>
</dbReference>
<dbReference type="AlphaFoldDB" id="A0A4P7NAY7"/>
<dbReference type="InterPro" id="IPR003593">
    <property type="entry name" value="AAA+_ATPase"/>
</dbReference>
<keyword evidence="9" id="KW-0496">Mitochondrion</keyword>
<gene>
    <name evidence="14" type="ORF">PoMZ_03516</name>
</gene>
<keyword evidence="5" id="KW-0999">Mitochondrion inner membrane</keyword>
<dbReference type="Gene3D" id="3.40.50.300">
    <property type="entry name" value="P-loop containing nucleotide triphosphate hydrolases"/>
    <property type="match status" value="1"/>
</dbReference>
<comment type="catalytic activity">
    <reaction evidence="11">
        <text>ATP + H2O = ADP + phosphate + H(+)</text>
        <dbReference type="Rhea" id="RHEA:13065"/>
        <dbReference type="ChEBI" id="CHEBI:15377"/>
        <dbReference type="ChEBI" id="CHEBI:15378"/>
        <dbReference type="ChEBI" id="CHEBI:30616"/>
        <dbReference type="ChEBI" id="CHEBI:43474"/>
        <dbReference type="ChEBI" id="CHEBI:456216"/>
    </reaction>
    <physiologicalReaction direction="left-to-right" evidence="11">
        <dbReference type="Rhea" id="RHEA:13066"/>
    </physiologicalReaction>
</comment>
<dbReference type="Proteomes" id="UP000294847">
    <property type="component" value="Chromosome 3"/>
</dbReference>
<evidence type="ECO:0000256" key="2">
    <source>
        <dbReference type="ARBA" id="ARBA00007448"/>
    </source>
</evidence>
<keyword evidence="7" id="KW-0067">ATP-binding</keyword>
<dbReference type="GO" id="GO:0005524">
    <property type="term" value="F:ATP binding"/>
    <property type="evidence" value="ECO:0007669"/>
    <property type="project" value="UniProtKB-KW"/>
</dbReference>
<evidence type="ECO:0000256" key="1">
    <source>
        <dbReference type="ARBA" id="ARBA00004434"/>
    </source>
</evidence>
<evidence type="ECO:0000256" key="3">
    <source>
        <dbReference type="ARBA" id="ARBA00022692"/>
    </source>
</evidence>
<keyword evidence="8" id="KW-1133">Transmembrane helix</keyword>
<evidence type="ECO:0008006" key="16">
    <source>
        <dbReference type="Google" id="ProtNLM"/>
    </source>
</evidence>
<dbReference type="SMART" id="SM01024">
    <property type="entry name" value="BCS1_N"/>
    <property type="match status" value="1"/>
</dbReference>
<evidence type="ECO:0000313" key="15">
    <source>
        <dbReference type="Proteomes" id="UP000294847"/>
    </source>
</evidence>
<evidence type="ECO:0000256" key="9">
    <source>
        <dbReference type="ARBA" id="ARBA00023128"/>
    </source>
</evidence>
<dbReference type="InterPro" id="IPR003959">
    <property type="entry name" value="ATPase_AAA_core"/>
</dbReference>
<comment type="subcellular location">
    <subcellularLocation>
        <location evidence="1">Mitochondrion inner membrane</location>
        <topology evidence="1">Single-pass membrane protein</topology>
    </subcellularLocation>
</comment>
<evidence type="ECO:0000256" key="7">
    <source>
        <dbReference type="ARBA" id="ARBA00022840"/>
    </source>
</evidence>
<dbReference type="InterPro" id="IPR014851">
    <property type="entry name" value="BCS1_N"/>
</dbReference>
<evidence type="ECO:0000259" key="12">
    <source>
        <dbReference type="SMART" id="SM00382"/>
    </source>
</evidence>
<evidence type="ECO:0000256" key="8">
    <source>
        <dbReference type="ARBA" id="ARBA00022989"/>
    </source>
</evidence>
<dbReference type="Pfam" id="PF25426">
    <property type="entry name" value="AAA_lid_BCS1"/>
    <property type="match status" value="1"/>
</dbReference>
<evidence type="ECO:0000256" key="10">
    <source>
        <dbReference type="ARBA" id="ARBA00023136"/>
    </source>
</evidence>
<evidence type="ECO:0000259" key="13">
    <source>
        <dbReference type="SMART" id="SM01024"/>
    </source>
</evidence>
<keyword evidence="3" id="KW-0812">Transmembrane</keyword>
<sequence length="420" mass="47503">MAWLAAQPRTARSRRLIAETAFQSVWEDGTRQVDLATISENGIKYLNFSQQKSTTPIRYTPSSGPHIFSFQGKYFSIDRQQRSVMDNSNTGSEAVTIREKETFIISTFGLSPEPIKQFLAHARKHHHKDHSDKTLIMRPNSLPQRRFHDRAWREVAKRPIRPINTVVLDQEQKTAVLSDMNEYLQPKTECWYSNRGIPLRRGYLFHGPPGTGKTSLSFALAGVFGLEIYVISLIEPQLSDKDLSTLFNGLPRRCIVLLEDIDTAGINKTESLLNAIDGVAAHEGRIFIMTTNKPEILDKTLIRSGRVDLQMAFRNATQQQANKLFQRLYSTEKSVKSSRCLSPFDATDKKDDLETSITDANELIKMAGEFGSKIVPDQMSPAEIQGFLLKRKMCPRKALRDVEAWVKTSLDHKASKTTCG</sequence>
<protein>
    <recommendedName>
        <fullName evidence="16">Mitochondrial chaperone BCS1</fullName>
    </recommendedName>
</protein>
<keyword evidence="10" id="KW-0472">Membrane</keyword>
<dbReference type="InterPro" id="IPR050747">
    <property type="entry name" value="Mitochondrial_chaperone_BCS1"/>
</dbReference>
<dbReference type="GO" id="GO:0005743">
    <property type="term" value="C:mitochondrial inner membrane"/>
    <property type="evidence" value="ECO:0007669"/>
    <property type="project" value="UniProtKB-SubCell"/>
</dbReference>
<feature type="domain" description="AAA+ ATPase" evidence="12">
    <location>
        <begin position="199"/>
        <end position="317"/>
    </location>
</feature>
<dbReference type="EMBL" id="CP034206">
    <property type="protein sequence ID" value="QBZ58561.1"/>
    <property type="molecule type" value="Genomic_DNA"/>
</dbReference>
<dbReference type="SUPFAM" id="SSF52540">
    <property type="entry name" value="P-loop containing nucleoside triphosphate hydrolases"/>
    <property type="match status" value="1"/>
</dbReference>
<evidence type="ECO:0000256" key="5">
    <source>
        <dbReference type="ARBA" id="ARBA00022792"/>
    </source>
</evidence>
<name>A0A4P7NAY7_PYROR</name>
<evidence type="ECO:0000313" key="14">
    <source>
        <dbReference type="EMBL" id="QBZ58561.1"/>
    </source>
</evidence>
<comment type="similarity">
    <text evidence="2">Belongs to the AAA ATPase family. BCS1 subfamily.</text>
</comment>
<keyword evidence="4" id="KW-0547">Nucleotide-binding</keyword>
<organism evidence="14 15">
    <name type="scientific">Pyricularia oryzae</name>
    <name type="common">Rice blast fungus</name>
    <name type="synonym">Magnaporthe oryzae</name>
    <dbReference type="NCBI Taxonomy" id="318829"/>
    <lineage>
        <taxon>Eukaryota</taxon>
        <taxon>Fungi</taxon>
        <taxon>Dikarya</taxon>
        <taxon>Ascomycota</taxon>
        <taxon>Pezizomycotina</taxon>
        <taxon>Sordariomycetes</taxon>
        <taxon>Sordariomycetidae</taxon>
        <taxon>Magnaporthales</taxon>
        <taxon>Pyriculariaceae</taxon>
        <taxon>Pyricularia</taxon>
    </lineage>
</organism>
<dbReference type="SMART" id="SM00382">
    <property type="entry name" value="AAA"/>
    <property type="match status" value="1"/>
</dbReference>
<dbReference type="Pfam" id="PF08740">
    <property type="entry name" value="BCS1_N"/>
    <property type="match status" value="1"/>
</dbReference>
<evidence type="ECO:0000256" key="6">
    <source>
        <dbReference type="ARBA" id="ARBA00022801"/>
    </source>
</evidence>
<dbReference type="InterPro" id="IPR027417">
    <property type="entry name" value="P-loop_NTPase"/>
</dbReference>
<dbReference type="Pfam" id="PF00004">
    <property type="entry name" value="AAA"/>
    <property type="match status" value="1"/>
</dbReference>
<accession>A0A4P7NAY7</accession>
<evidence type="ECO:0000256" key="11">
    <source>
        <dbReference type="ARBA" id="ARBA00048778"/>
    </source>
</evidence>
<dbReference type="PANTHER" id="PTHR23070">
    <property type="entry name" value="BCS1 AAA-TYPE ATPASE"/>
    <property type="match status" value="1"/>
</dbReference>
<proteinExistence type="inferred from homology"/>
<reference evidence="14 15" key="1">
    <citation type="journal article" date="2019" name="Mol. Biol. Evol.">
        <title>Blast fungal genomes show frequent chromosomal changes, gene gains and losses, and effector gene turnover.</title>
        <authorList>
            <person name="Gomez Luciano L.B."/>
            <person name="Jason Tsai I."/>
            <person name="Chuma I."/>
            <person name="Tosa Y."/>
            <person name="Chen Y.H."/>
            <person name="Li J.Y."/>
            <person name="Li M.Y."/>
            <person name="Jade Lu M.Y."/>
            <person name="Nakayashiki H."/>
            <person name="Li W.H."/>
        </authorList>
    </citation>
    <scope>NUCLEOTIDE SEQUENCE [LARGE SCALE GENOMIC DNA]</scope>
    <source>
        <strain evidence="14">MZ5-1-6</strain>
    </source>
</reference>
<feature type="domain" description="BCS1 N-terminal" evidence="13">
    <location>
        <begin position="1"/>
        <end position="166"/>
    </location>
</feature>
<dbReference type="GO" id="GO:0016887">
    <property type="term" value="F:ATP hydrolysis activity"/>
    <property type="evidence" value="ECO:0007669"/>
    <property type="project" value="InterPro"/>
</dbReference>